<keyword evidence="4 7" id="KW-1133">Transmembrane helix</keyword>
<protein>
    <recommendedName>
        <fullName evidence="12">ABC transporter permease</fullName>
    </recommendedName>
</protein>
<accession>A0ABP7KYT5</accession>
<evidence type="ECO:0000256" key="2">
    <source>
        <dbReference type="ARBA" id="ARBA00022475"/>
    </source>
</evidence>
<proteinExistence type="inferred from homology"/>
<dbReference type="PANTHER" id="PTHR30572">
    <property type="entry name" value="MEMBRANE COMPONENT OF TRANSPORTER-RELATED"/>
    <property type="match status" value="1"/>
</dbReference>
<dbReference type="RefSeq" id="WP_345069152.1">
    <property type="nucleotide sequence ID" value="NZ_BAABCN010000014.1"/>
</dbReference>
<dbReference type="Pfam" id="PF12704">
    <property type="entry name" value="MacB_PCD"/>
    <property type="match status" value="1"/>
</dbReference>
<organism evidence="10 11">
    <name type="scientific">Leifsonia kafniensis</name>
    <dbReference type="NCBI Taxonomy" id="475957"/>
    <lineage>
        <taxon>Bacteria</taxon>
        <taxon>Bacillati</taxon>
        <taxon>Actinomycetota</taxon>
        <taxon>Actinomycetes</taxon>
        <taxon>Micrococcales</taxon>
        <taxon>Microbacteriaceae</taxon>
        <taxon>Leifsonia</taxon>
    </lineage>
</organism>
<dbReference type="InterPro" id="IPR025857">
    <property type="entry name" value="MacB_PCD"/>
</dbReference>
<evidence type="ECO:0000256" key="3">
    <source>
        <dbReference type="ARBA" id="ARBA00022692"/>
    </source>
</evidence>
<evidence type="ECO:0000256" key="4">
    <source>
        <dbReference type="ARBA" id="ARBA00022989"/>
    </source>
</evidence>
<evidence type="ECO:0000313" key="11">
    <source>
        <dbReference type="Proteomes" id="UP001501803"/>
    </source>
</evidence>
<comment type="similarity">
    <text evidence="6">Belongs to the ABC-4 integral membrane protein family.</text>
</comment>
<evidence type="ECO:0008006" key="12">
    <source>
        <dbReference type="Google" id="ProtNLM"/>
    </source>
</evidence>
<dbReference type="InterPro" id="IPR003838">
    <property type="entry name" value="ABC3_permease_C"/>
</dbReference>
<keyword evidence="5 7" id="KW-0472">Membrane</keyword>
<dbReference type="InterPro" id="IPR050250">
    <property type="entry name" value="Macrolide_Exporter_MacB"/>
</dbReference>
<evidence type="ECO:0000259" key="9">
    <source>
        <dbReference type="Pfam" id="PF12704"/>
    </source>
</evidence>
<evidence type="ECO:0000256" key="7">
    <source>
        <dbReference type="SAM" id="Phobius"/>
    </source>
</evidence>
<evidence type="ECO:0000259" key="8">
    <source>
        <dbReference type="Pfam" id="PF02687"/>
    </source>
</evidence>
<gene>
    <name evidence="10" type="ORF">GCM10022381_35510</name>
</gene>
<keyword evidence="3 7" id="KW-0812">Transmembrane</keyword>
<evidence type="ECO:0000256" key="6">
    <source>
        <dbReference type="ARBA" id="ARBA00038076"/>
    </source>
</evidence>
<evidence type="ECO:0000256" key="1">
    <source>
        <dbReference type="ARBA" id="ARBA00004651"/>
    </source>
</evidence>
<feature type="domain" description="MacB-like periplasmic core" evidence="9">
    <location>
        <begin position="27"/>
        <end position="205"/>
    </location>
</feature>
<comment type="subcellular location">
    <subcellularLocation>
        <location evidence="1">Cell membrane</location>
        <topology evidence="1">Multi-pass membrane protein</topology>
    </subcellularLocation>
</comment>
<sequence length="419" mass="44476">MKRFTTGIVGSFAEAWQEVRIHKTRVMLSLIGVAVAVCAITTVVGLGAVAKQAMVEQYERGSGRPALLSIYPSLADGSAPPTDLMQSTWETTLDRYDISFASRVVNSSQTVQFVDGATGVQTMGVDVPYGEMHRIRLSEGAWFTDADVDRLAPALIVNEVFYNRLGRPDLATHPTTTLVGQQNTTAVIVGVTPSSQWDMTPTMFMLTDALQGLVPVGAASQQPSDPNSYMMGGQPPGYELWVPTEISDQLVTALQRDIGASLGKGANASVNRQDYQSWGGGDPFLPIQLMIGGVAGLVLLLGALGLLNIALVTVKQRIREIGIRRSFGATAGRVFFAVMMESVVATVVAGAVGVAFAVLIVKNPWMEGLIGQGQVTDFPPFPVEAAVLGLLVATFVGALAGLLPALVAVRVKVIDAIRY</sequence>
<evidence type="ECO:0000313" key="10">
    <source>
        <dbReference type="EMBL" id="GAA3890519.1"/>
    </source>
</evidence>
<feature type="transmembrane region" description="Helical" evidence="7">
    <location>
        <begin position="289"/>
        <end position="314"/>
    </location>
</feature>
<feature type="transmembrane region" description="Helical" evidence="7">
    <location>
        <begin position="334"/>
        <end position="361"/>
    </location>
</feature>
<comment type="caution">
    <text evidence="10">The sequence shown here is derived from an EMBL/GenBank/DDBJ whole genome shotgun (WGS) entry which is preliminary data.</text>
</comment>
<dbReference type="EMBL" id="BAABCN010000014">
    <property type="protein sequence ID" value="GAA3890519.1"/>
    <property type="molecule type" value="Genomic_DNA"/>
</dbReference>
<keyword evidence="2" id="KW-1003">Cell membrane</keyword>
<feature type="domain" description="ABC3 transporter permease C-terminal" evidence="8">
    <location>
        <begin position="294"/>
        <end position="410"/>
    </location>
</feature>
<dbReference type="Proteomes" id="UP001501803">
    <property type="component" value="Unassembled WGS sequence"/>
</dbReference>
<evidence type="ECO:0000256" key="5">
    <source>
        <dbReference type="ARBA" id="ARBA00023136"/>
    </source>
</evidence>
<reference evidence="11" key="1">
    <citation type="journal article" date="2019" name="Int. J. Syst. Evol. Microbiol.">
        <title>The Global Catalogue of Microorganisms (GCM) 10K type strain sequencing project: providing services to taxonomists for standard genome sequencing and annotation.</title>
        <authorList>
            <consortium name="The Broad Institute Genomics Platform"/>
            <consortium name="The Broad Institute Genome Sequencing Center for Infectious Disease"/>
            <person name="Wu L."/>
            <person name="Ma J."/>
        </authorList>
    </citation>
    <scope>NUCLEOTIDE SEQUENCE [LARGE SCALE GENOMIC DNA]</scope>
    <source>
        <strain evidence="11">JCM 17021</strain>
    </source>
</reference>
<feature type="transmembrane region" description="Helical" evidence="7">
    <location>
        <begin position="385"/>
        <end position="409"/>
    </location>
</feature>
<feature type="transmembrane region" description="Helical" evidence="7">
    <location>
        <begin position="26"/>
        <end position="50"/>
    </location>
</feature>
<dbReference type="PANTHER" id="PTHR30572:SF4">
    <property type="entry name" value="ABC TRANSPORTER PERMEASE YTRF"/>
    <property type="match status" value="1"/>
</dbReference>
<name>A0ABP7KYT5_9MICO</name>
<dbReference type="Pfam" id="PF02687">
    <property type="entry name" value="FtsX"/>
    <property type="match status" value="1"/>
</dbReference>
<keyword evidence="11" id="KW-1185">Reference proteome</keyword>